<dbReference type="GO" id="GO:0009653">
    <property type="term" value="P:anatomical structure morphogenesis"/>
    <property type="evidence" value="ECO:0000318"/>
    <property type="project" value="GO_Central"/>
</dbReference>
<feature type="region of interest" description="Disordered" evidence="1">
    <location>
        <begin position="902"/>
        <end position="939"/>
    </location>
</feature>
<accession>A0A139WEU2</accession>
<feature type="compositionally biased region" description="Pro residues" evidence="1">
    <location>
        <begin position="926"/>
        <end position="937"/>
    </location>
</feature>
<evidence type="ECO:0000313" key="5">
    <source>
        <dbReference type="Proteomes" id="UP000007266"/>
    </source>
</evidence>
<dbReference type="SUPFAM" id="SSF57414">
    <property type="entry name" value="Hairpin loop containing domain-like"/>
    <property type="match status" value="3"/>
</dbReference>
<evidence type="ECO:0000256" key="2">
    <source>
        <dbReference type="SAM" id="Phobius"/>
    </source>
</evidence>
<dbReference type="InterPro" id="IPR052774">
    <property type="entry name" value="Celegans_DevNeuronal_Protein"/>
</dbReference>
<dbReference type="Gene3D" id="3.50.4.10">
    <property type="entry name" value="Hepatocyte Growth Factor"/>
    <property type="match status" value="4"/>
</dbReference>
<dbReference type="Proteomes" id="UP000007266">
    <property type="component" value="Linkage group 7"/>
</dbReference>
<dbReference type="PANTHER" id="PTHR47327">
    <property type="entry name" value="FI18240P1-RELATED"/>
    <property type="match status" value="1"/>
</dbReference>
<evidence type="ECO:0000313" key="4">
    <source>
        <dbReference type="EMBL" id="KYB26456.1"/>
    </source>
</evidence>
<reference evidence="4 5" key="2">
    <citation type="journal article" date="2010" name="Nucleic Acids Res.">
        <title>BeetleBase in 2010: revisions to provide comprehensive genomic information for Tribolium castaneum.</title>
        <authorList>
            <person name="Kim H.S."/>
            <person name="Murphy T."/>
            <person name="Xia J."/>
            <person name="Caragea D."/>
            <person name="Park Y."/>
            <person name="Beeman R.W."/>
            <person name="Lorenzen M.D."/>
            <person name="Butcher S."/>
            <person name="Manak J.R."/>
            <person name="Brown S.J."/>
        </authorList>
    </citation>
    <scope>NUCLEOTIDE SEQUENCE [LARGE SCALE GENOMIC DNA]</scope>
    <source>
        <strain evidence="4 5">Georgia GA2</strain>
    </source>
</reference>
<dbReference type="InParanoid" id="A0A139WEU2"/>
<dbReference type="Pfam" id="PF00024">
    <property type="entry name" value="PAN_1"/>
    <property type="match status" value="2"/>
</dbReference>
<dbReference type="InterPro" id="IPR003609">
    <property type="entry name" value="Pan_app"/>
</dbReference>
<keyword evidence="2" id="KW-1133">Transmembrane helix</keyword>
<feature type="domain" description="Apple" evidence="3">
    <location>
        <begin position="468"/>
        <end position="554"/>
    </location>
</feature>
<feature type="domain" description="Apple" evidence="3">
    <location>
        <begin position="571"/>
        <end position="658"/>
    </location>
</feature>
<dbReference type="STRING" id="7070.A0A139WEU2"/>
<sequence length="1110" mass="128551">MKVFNQSVIFFAILYVSTSISSTIIIVEDAKACFRRVLAGKRVTRALVKRALFCERVEDCQRECADEKRFPCEGFNYRLDPSGRGKGECELLEIPLSHLDIGRDLYPDPDYDYYERDRNAASANCKGGYYEQYGGNDGYYNRRHDQRPFDWWEEDRNRYGNRRPRPDFGYNRPDYGYDGYRPNGNRRGDFAYHHSHHSDPHNYHFEHYDHGLAPYDYKSYEPYLPPHRRPPYDEDRFYNKHYGNRDREKNYWGIAKPTWGTYGGSYGTSYNPHEFDRRNYYLPPQIGGSKDWGQYGGSYGNGGLNLQYNGYGHSQSFDFWGLNKYEEKFHNYGELPPNKPPSGGSYPPLKPPSNEGGNYLPVLPPKRPTSGSYLPENPPSYLPVLPPKSPNEGSYLPEKPSHGGSYLPEIPSKPPNGGSYLPELPGRYPINTGSYLPLPGKHDNDFYNSILPAEPRYPYRYDFLKDECSLRTAAGFRLQKGIVKKFYAVPNIYECELLCFKEKEFPCASYAFRYTVSLTSPTDNCYLSNRNYKELDYYTDLEPDRDFDVYTMNNMKKCDQPVIRGKEHSECFWRVRSAQRLDHKVVRDSLSVKSIVDCQLECLKSIGFTCRAFSYRYGSPVIGGPVDNCLLTDWPYYEMDPRIHFVPEPGFEIYERGSFGHGCEPHHFGIRGRPWKNPGMRLDQLCYSGYGSPSKLLPQACRKEIQVATEEECKAECSKYRDKTLFHCMSLSFSTRSSKWEPNCRLSDILQRDLLPNVDYIPDPDSWLFAWDNYNPECTATAHNPSHNHIGHKEDRNDFDDMSNAIGTWRVYSVSGWPCRRGSRCRENREAGFWFCELEGGDSNTWDYCCRPDHQCGFSHGFEYQWCYVGPSRTQWRKCSDRYYPYVHNLIDRFDRPPASAPWTPNNYLPDTRPPPYLPGGRPDRPPAPPTRPPPRPTLDEYEMQFESQFLDPPKPGGFGQPRHWPLSYLHKEMPPNSTDSDSRLMKAVQGRDSNPKFAAIQNLIDIIKSNDLKNVQYQITNESNKHDDILFVKIPLPTNFTQETRKSEKMVNATSVISGPIDLGNGGKNTTKRSQKALPVQERPVPVYRRGYITRTNVTNHRPRVSRTL</sequence>
<keyword evidence="5" id="KW-1185">Reference proteome</keyword>
<dbReference type="OMA" id="WPSQDIN"/>
<gene>
    <name evidence="4" type="primary">AUGUSTUS-3.0.2_33757</name>
    <name evidence="4" type="ORF">TcasGA2_TC033757</name>
</gene>
<dbReference type="EMBL" id="KQ971354">
    <property type="protein sequence ID" value="KYB26456.1"/>
    <property type="molecule type" value="Genomic_DNA"/>
</dbReference>
<dbReference type="SMART" id="SM00473">
    <property type="entry name" value="PAN_AP"/>
    <property type="match status" value="4"/>
</dbReference>
<evidence type="ECO:0000256" key="1">
    <source>
        <dbReference type="SAM" id="MobiDB-lite"/>
    </source>
</evidence>
<dbReference type="FunCoup" id="A0A139WEU2">
    <property type="interactions" value="52"/>
</dbReference>
<protein>
    <recommendedName>
        <fullName evidence="3">Apple domain-containing protein</fullName>
    </recommendedName>
</protein>
<dbReference type="PANTHER" id="PTHR47327:SF13">
    <property type="entry name" value="APPLE DOMAIN-CONTAINING PROTEIN"/>
    <property type="match status" value="1"/>
</dbReference>
<dbReference type="PROSITE" id="PS50948">
    <property type="entry name" value="PAN"/>
    <property type="match status" value="3"/>
</dbReference>
<feature type="region of interest" description="Disordered" evidence="1">
    <location>
        <begin position="332"/>
        <end position="406"/>
    </location>
</feature>
<evidence type="ECO:0000259" key="3">
    <source>
        <dbReference type="PROSITE" id="PS50948"/>
    </source>
</evidence>
<organism evidence="4 5">
    <name type="scientific">Tribolium castaneum</name>
    <name type="common">Red flour beetle</name>
    <dbReference type="NCBI Taxonomy" id="7070"/>
    <lineage>
        <taxon>Eukaryota</taxon>
        <taxon>Metazoa</taxon>
        <taxon>Ecdysozoa</taxon>
        <taxon>Arthropoda</taxon>
        <taxon>Hexapoda</taxon>
        <taxon>Insecta</taxon>
        <taxon>Pterygota</taxon>
        <taxon>Neoptera</taxon>
        <taxon>Endopterygota</taxon>
        <taxon>Coleoptera</taxon>
        <taxon>Polyphaga</taxon>
        <taxon>Cucujiformia</taxon>
        <taxon>Tenebrionidae</taxon>
        <taxon>Tenebrionidae incertae sedis</taxon>
        <taxon>Tribolium</taxon>
    </lineage>
</organism>
<proteinExistence type="predicted"/>
<dbReference type="AlphaFoldDB" id="A0A139WEU2"/>
<keyword evidence="2" id="KW-0472">Membrane</keyword>
<feature type="compositionally biased region" description="Pro residues" evidence="1">
    <location>
        <begin position="376"/>
        <end position="389"/>
    </location>
</feature>
<feature type="domain" description="Apple" evidence="3">
    <location>
        <begin position="33"/>
        <end position="118"/>
    </location>
</feature>
<dbReference type="eggNOG" id="ENOG502QTPZ">
    <property type="taxonomic scope" value="Eukaryota"/>
</dbReference>
<dbReference type="CDD" id="cd01099">
    <property type="entry name" value="PAN_AP_HGF"/>
    <property type="match status" value="3"/>
</dbReference>
<feature type="transmembrane region" description="Helical" evidence="2">
    <location>
        <begin position="7"/>
        <end position="27"/>
    </location>
</feature>
<reference evidence="4 5" key="1">
    <citation type="journal article" date="2008" name="Nature">
        <title>The genome of the model beetle and pest Tribolium castaneum.</title>
        <authorList>
            <consortium name="Tribolium Genome Sequencing Consortium"/>
            <person name="Richards S."/>
            <person name="Gibbs R.A."/>
            <person name="Weinstock G.M."/>
            <person name="Brown S.J."/>
            <person name="Denell R."/>
            <person name="Beeman R.W."/>
            <person name="Gibbs R."/>
            <person name="Beeman R.W."/>
            <person name="Brown S.J."/>
            <person name="Bucher G."/>
            <person name="Friedrich M."/>
            <person name="Grimmelikhuijzen C.J."/>
            <person name="Klingler M."/>
            <person name="Lorenzen M."/>
            <person name="Richards S."/>
            <person name="Roth S."/>
            <person name="Schroder R."/>
            <person name="Tautz D."/>
            <person name="Zdobnov E.M."/>
            <person name="Muzny D."/>
            <person name="Gibbs R.A."/>
            <person name="Weinstock G.M."/>
            <person name="Attaway T."/>
            <person name="Bell S."/>
            <person name="Buhay C.J."/>
            <person name="Chandrabose M.N."/>
            <person name="Chavez D."/>
            <person name="Clerk-Blankenburg K.P."/>
            <person name="Cree A."/>
            <person name="Dao M."/>
            <person name="Davis C."/>
            <person name="Chacko J."/>
            <person name="Dinh H."/>
            <person name="Dugan-Rocha S."/>
            <person name="Fowler G."/>
            <person name="Garner T.T."/>
            <person name="Garnes J."/>
            <person name="Gnirke A."/>
            <person name="Hawes A."/>
            <person name="Hernandez J."/>
            <person name="Hines S."/>
            <person name="Holder M."/>
            <person name="Hume J."/>
            <person name="Jhangiani S.N."/>
            <person name="Joshi V."/>
            <person name="Khan Z.M."/>
            <person name="Jackson L."/>
            <person name="Kovar C."/>
            <person name="Kowis A."/>
            <person name="Lee S."/>
            <person name="Lewis L.R."/>
            <person name="Margolis J."/>
            <person name="Morgan M."/>
            <person name="Nazareth L.V."/>
            <person name="Nguyen N."/>
            <person name="Okwuonu G."/>
            <person name="Parker D."/>
            <person name="Richards S."/>
            <person name="Ruiz S.J."/>
            <person name="Santibanez J."/>
            <person name="Savard J."/>
            <person name="Scherer S.E."/>
            <person name="Schneider B."/>
            <person name="Sodergren E."/>
            <person name="Tautz D."/>
            <person name="Vattahil S."/>
            <person name="Villasana D."/>
            <person name="White C.S."/>
            <person name="Wright R."/>
            <person name="Park Y."/>
            <person name="Beeman R.W."/>
            <person name="Lord J."/>
            <person name="Oppert B."/>
            <person name="Lorenzen M."/>
            <person name="Brown S."/>
            <person name="Wang L."/>
            <person name="Savard J."/>
            <person name="Tautz D."/>
            <person name="Richards S."/>
            <person name="Weinstock G."/>
            <person name="Gibbs R.A."/>
            <person name="Liu Y."/>
            <person name="Worley K."/>
            <person name="Weinstock G."/>
            <person name="Elsik C.G."/>
            <person name="Reese J.T."/>
            <person name="Elhaik E."/>
            <person name="Landan G."/>
            <person name="Graur D."/>
            <person name="Arensburger P."/>
            <person name="Atkinson P."/>
            <person name="Beeman R.W."/>
            <person name="Beidler J."/>
            <person name="Brown S.J."/>
            <person name="Demuth J.P."/>
            <person name="Drury D.W."/>
            <person name="Du Y.Z."/>
            <person name="Fujiwara H."/>
            <person name="Lorenzen M."/>
            <person name="Maselli V."/>
            <person name="Osanai M."/>
            <person name="Park Y."/>
            <person name="Robertson H.M."/>
            <person name="Tu Z."/>
            <person name="Wang J.J."/>
            <person name="Wang S."/>
            <person name="Richards S."/>
            <person name="Song H."/>
            <person name="Zhang L."/>
            <person name="Sodergren E."/>
            <person name="Werner D."/>
            <person name="Stanke M."/>
            <person name="Morgenstern B."/>
            <person name="Solovyev V."/>
            <person name="Kosarev P."/>
            <person name="Brown G."/>
            <person name="Chen H.C."/>
            <person name="Ermolaeva O."/>
            <person name="Hlavina W."/>
            <person name="Kapustin Y."/>
            <person name="Kiryutin B."/>
            <person name="Kitts P."/>
            <person name="Maglott D."/>
            <person name="Pruitt K."/>
            <person name="Sapojnikov V."/>
            <person name="Souvorov A."/>
            <person name="Mackey A.J."/>
            <person name="Waterhouse R.M."/>
            <person name="Wyder S."/>
            <person name="Zdobnov E.M."/>
            <person name="Zdobnov E.M."/>
            <person name="Wyder S."/>
            <person name="Kriventseva E.V."/>
            <person name="Kadowaki T."/>
            <person name="Bork P."/>
            <person name="Aranda M."/>
            <person name="Bao R."/>
            <person name="Beermann A."/>
            <person name="Berns N."/>
            <person name="Bolognesi R."/>
            <person name="Bonneton F."/>
            <person name="Bopp D."/>
            <person name="Brown S.J."/>
            <person name="Bucher G."/>
            <person name="Butts T."/>
            <person name="Chaumot A."/>
            <person name="Denell R.E."/>
            <person name="Ferrier D.E."/>
            <person name="Friedrich M."/>
            <person name="Gordon C.M."/>
            <person name="Jindra M."/>
            <person name="Klingler M."/>
            <person name="Lan Q."/>
            <person name="Lattorff H.M."/>
            <person name="Laudet V."/>
            <person name="von Levetsow C."/>
            <person name="Liu Z."/>
            <person name="Lutz R."/>
            <person name="Lynch J.A."/>
            <person name="da Fonseca R.N."/>
            <person name="Posnien N."/>
            <person name="Reuter R."/>
            <person name="Roth S."/>
            <person name="Savard J."/>
            <person name="Schinko J.B."/>
            <person name="Schmitt C."/>
            <person name="Schoppmeier M."/>
            <person name="Schroder R."/>
            <person name="Shippy T.D."/>
            <person name="Simonnet F."/>
            <person name="Marques-Souza H."/>
            <person name="Tautz D."/>
            <person name="Tomoyasu Y."/>
            <person name="Trauner J."/>
            <person name="Van der Zee M."/>
            <person name="Vervoort M."/>
            <person name="Wittkopp N."/>
            <person name="Wimmer E.A."/>
            <person name="Yang X."/>
            <person name="Jones A.K."/>
            <person name="Sattelle D.B."/>
            <person name="Ebert P.R."/>
            <person name="Nelson D."/>
            <person name="Scott J.G."/>
            <person name="Beeman R.W."/>
            <person name="Muthukrishnan S."/>
            <person name="Kramer K.J."/>
            <person name="Arakane Y."/>
            <person name="Beeman R.W."/>
            <person name="Zhu Q."/>
            <person name="Hogenkamp D."/>
            <person name="Dixit R."/>
            <person name="Oppert B."/>
            <person name="Jiang H."/>
            <person name="Zou Z."/>
            <person name="Marshall J."/>
            <person name="Elpidina E."/>
            <person name="Vinokurov K."/>
            <person name="Oppert C."/>
            <person name="Zou Z."/>
            <person name="Evans J."/>
            <person name="Lu Z."/>
            <person name="Zhao P."/>
            <person name="Sumathipala N."/>
            <person name="Altincicek B."/>
            <person name="Vilcinskas A."/>
            <person name="Williams M."/>
            <person name="Hultmark D."/>
            <person name="Hetru C."/>
            <person name="Jiang H."/>
            <person name="Grimmelikhuijzen C.J."/>
            <person name="Hauser F."/>
            <person name="Cazzamali G."/>
            <person name="Williamson M."/>
            <person name="Park Y."/>
            <person name="Li B."/>
            <person name="Tanaka Y."/>
            <person name="Predel R."/>
            <person name="Neupert S."/>
            <person name="Schachtner J."/>
            <person name="Verleyen P."/>
            <person name="Raible F."/>
            <person name="Bork P."/>
            <person name="Friedrich M."/>
            <person name="Walden K.K."/>
            <person name="Robertson H.M."/>
            <person name="Angeli S."/>
            <person name="Foret S."/>
            <person name="Bucher G."/>
            <person name="Schuetz S."/>
            <person name="Maleszka R."/>
            <person name="Wimmer E.A."/>
            <person name="Beeman R.W."/>
            <person name="Lorenzen M."/>
            <person name="Tomoyasu Y."/>
            <person name="Miller S.C."/>
            <person name="Grossmann D."/>
            <person name="Bucher G."/>
        </authorList>
    </citation>
    <scope>NUCLEOTIDE SEQUENCE [LARGE SCALE GENOMIC DNA]</scope>
    <source>
        <strain evidence="4 5">Georgia GA2</strain>
    </source>
</reference>
<name>A0A139WEU2_TRICA</name>
<keyword evidence="2" id="KW-0812">Transmembrane</keyword>